<gene>
    <name evidence="2" type="ORF">ACFPH8_11210</name>
</gene>
<organism evidence="2 3">
    <name type="scientific">Bizionia hallyeonensis</name>
    <dbReference type="NCBI Taxonomy" id="1123757"/>
    <lineage>
        <taxon>Bacteria</taxon>
        <taxon>Pseudomonadati</taxon>
        <taxon>Bacteroidota</taxon>
        <taxon>Flavobacteriia</taxon>
        <taxon>Flavobacteriales</taxon>
        <taxon>Flavobacteriaceae</taxon>
        <taxon>Bizionia</taxon>
    </lineage>
</organism>
<sequence length="286" mass="31340">MKPIKFKHHILFLFGLSIMAWSCSSDDDSNNNQNTQAQIQANVTANTWIITRFVDSGNDETGHFSCYTFQFGANGTLTATSSNNTYTGTWSITDSNSNDDSQDDLDFNINFNLINEFEDLNDDWDIISYSSNSVALIDISGGNGGTDYLTFEVGFPNSNCTSSTQTTIQDNVATGTWRITNFVDSGTDETTNFTGYNFTFNSSGVLNANNGTTDYNGTWSITDSNSNDDSLDDLDLNINFNLTNNFQDLNDDWDFVSQSATRIELIDVSGGGGGGGGTDYLTFEKN</sequence>
<keyword evidence="3" id="KW-1185">Reference proteome</keyword>
<reference evidence="3" key="1">
    <citation type="journal article" date="2019" name="Int. J. Syst. Evol. Microbiol.">
        <title>The Global Catalogue of Microorganisms (GCM) 10K type strain sequencing project: providing services to taxonomists for standard genome sequencing and annotation.</title>
        <authorList>
            <consortium name="The Broad Institute Genomics Platform"/>
            <consortium name="The Broad Institute Genome Sequencing Center for Infectious Disease"/>
            <person name="Wu L."/>
            <person name="Ma J."/>
        </authorList>
    </citation>
    <scope>NUCLEOTIDE SEQUENCE [LARGE SCALE GENOMIC DNA]</scope>
    <source>
        <strain evidence="3">JCM 17978</strain>
    </source>
</reference>
<comment type="caution">
    <text evidence="2">The sequence shown here is derived from an EMBL/GenBank/DDBJ whole genome shotgun (WGS) entry which is preliminary data.</text>
</comment>
<dbReference type="EMBL" id="JBHSLA010000004">
    <property type="protein sequence ID" value="MFC5195900.1"/>
    <property type="molecule type" value="Genomic_DNA"/>
</dbReference>
<protein>
    <recommendedName>
        <fullName evidence="4">Lipocalin-like domain-containing protein</fullName>
    </recommendedName>
</protein>
<feature type="signal peptide" evidence="1">
    <location>
        <begin position="1"/>
        <end position="22"/>
    </location>
</feature>
<proteinExistence type="predicted"/>
<evidence type="ECO:0000313" key="2">
    <source>
        <dbReference type="EMBL" id="MFC5195900.1"/>
    </source>
</evidence>
<dbReference type="Proteomes" id="UP001596162">
    <property type="component" value="Unassembled WGS sequence"/>
</dbReference>
<feature type="chain" id="PRO_5046360134" description="Lipocalin-like domain-containing protein" evidence="1">
    <location>
        <begin position="23"/>
        <end position="286"/>
    </location>
</feature>
<name>A0ABW0C899_9FLAO</name>
<evidence type="ECO:0008006" key="4">
    <source>
        <dbReference type="Google" id="ProtNLM"/>
    </source>
</evidence>
<keyword evidence="1" id="KW-0732">Signal</keyword>
<evidence type="ECO:0000256" key="1">
    <source>
        <dbReference type="SAM" id="SignalP"/>
    </source>
</evidence>
<accession>A0ABW0C899</accession>
<dbReference type="RefSeq" id="WP_376860994.1">
    <property type="nucleotide sequence ID" value="NZ_JBHSLA010000004.1"/>
</dbReference>
<evidence type="ECO:0000313" key="3">
    <source>
        <dbReference type="Proteomes" id="UP001596162"/>
    </source>
</evidence>